<comment type="caution">
    <text evidence="2">The sequence shown here is derived from an EMBL/GenBank/DDBJ whole genome shotgun (WGS) entry which is preliminary data.</text>
</comment>
<feature type="compositionally biased region" description="Basic and acidic residues" evidence="1">
    <location>
        <begin position="491"/>
        <end position="502"/>
    </location>
</feature>
<sequence length="2363" mass="252638">MVRLTTTTLSATEPTARARWAIGNALGILHPSSVPLRDGRVRLTTRDDVLAARVMRAIEELLARRAADRISDDRLLAESVSVIGSEVARARGELPARGAVDALDRYLRVPGLDESRRTEADAMLRVALSGAAPDDPESASRLNRLTAPRNALATSSLVSASAAINRDAELLGLGTPPEPRRGRHRARVGSRHRSAEGRRVWTSQIRGTGLTVGTRPSAQGQLTDLHALNLLAGMDRQALAAAVTDRPDVDPDARQTVLEMTGSAVPQQLRVEIGDTTLGALGQGIIRAGTANDPHVLRIPAGLSDEQVRYVWTHQLTLMSQEIAAAEAGRSRGVFGRLKSVFGHERRDRRLHADHAAFQSLLRDWHEARAETLATGRPSGPRSLAELERDLEGLARTIRRHGGSEPALPWTAGAVATPDATAAGRAAARADAAAKPARNTPAHLRGQVVTQIEALQAAVTDLDKKATKKRDTSRDATKEADKADEDAGEEDQQRDRGAPERARKLRVTAQTARNKAGRHSEIAGAYEQAAADARQALDGYQTLLTEIDADGSQHRIADLAAAAQRQVAVYERSLGQAMPAKELLMTGMPEGDQLKLPVADINRMLRAKFNEQLPTRGPLPDPAAQYRRLLSRDGMVFNVDDEGGTADVSAVRQVRLRLIPDDLTERDDIDFTMAEQMSGSLGEGGTSVGTTDTHSTNVNIGVNIGPILALAAPGTPVHAAAQLVSPKVEVARGRSLAESSGATAHHQSGWVDDNRGESILYEWSGKWQIEVRASPTEPWSAVETVDAGRQQTWVSSAYTVKPPTETVTLAEIGHGQEVTGEFPRHAVTSITGLHDVTDRLVRRAQHEYGDLDRASYNHIAGLMVNDSYRLLREFSQPGGVTRRIPGRGDTAYDLTWEVVPVWADAQLVGESSSEMWQEEVLVDFAGLNASQTYTASVTGTGSVGFPGKPSDVSPVAAAAALNNVGGSGVNVGPNASAGRNVSRSGGQSVSMTTITPAVHRNQGPTQGVLVGLQVRATLRKVGDSTAAPIIETGECRGLLRVAENDLLRAGGRADKDAVLREADGTVKMDKHGHVLLRGDAVPSTEPQKMPPWMGRGENQLRGVGKALPQNLKGAERAQRQALDQLAKMGLVARPGQPATAQQLANRERIRQQISAPRLEAGINQACQGGLIVMLEDTGFAGTPRWRPFRLQVTQDYDEATKEFEAKGAGTSTNENVVILGISSAATGRTSSRSRGVPLSAGVGASNPPAEGVRGWMGKIGVKFSRNALGRTLSWTAGRRVNNVTLSESTEPLDRLEQGIRITFAEITDKGDAKPIADVRGTMEVAYDSSMTRADTPVYEKNPKRPHHLAVEQGFPVAVDAGNAADELCKAIPAIRSDSTALPALHAALSPTSLVANREWMNGSYRLPFVVVRAPGSPAHVMADGTILPQEYEIVIRGEAVSQTHVAMSQENSVDINFTMTDVGSTSGTSASGGVSGDVGGGLVEAGGAATSGNLSAGRTGGRSQSTTTSETSGDERLLINPGTHHEFIERYRMTADIVHNGQVIKSVPLPDALAQKAMAERRALDLYAARKLDLPLWVASDAAERYLNDRLPISHRVAGGFLRRYQQEKAGVTTGLAAEHPVERLTAKLRENTRSPAVGASTADAELEATAKSVEEKARVRRVMSTSQAYEDSQGAAKIESLTVEGTDQRVDLRTLVEPQFDALAPGLRNASRLLQSALDIDLKPGNFHGHLEDMFGADGFEVPIEVPIQGQERPDVFFVQVELRTEGERTIENVPDKPDGTPDIPKEEAGSVDQNYDYEQLDRSAAHTVTVSAGVDGKTPTALGDGSGGVSTDQTTSHTGGDGVQNAGIDRLGHFDPVKTHQTVVFTTRVVRVRNAGAAAMASARWKLGRIDPADVTSVSEPRELRADLVQWVPRGDLMDGPRIETGPELEDRVEHRPIRLPEGAVPMRVALHAKGAGRRNELAENLTAYLEQPGVLGRRGTAEYRHLIRSNLKPSALKAKAGRLLGDGIALQPMAQPGNGRTMVSVKINATAVGWELHGPSLEGQAGRVWRRQEVYRSSSSSNRLTPLTASGGVDGGLVSVSGSIGEQVKEQSSDASGTRLEGSRFLEGQMVTVRIPVVYDATVRTTTDNGRGEPVVKKSTNLPDVARGEVFVRMLRHQYLEGLRQMETGTSLDAVLANARLEAMPAEFGPPDIVATEYTQGKDGAVYQPYRPLLDALDRARTGGKPVVLLVQQADGTERKYMALPADRERNIPARLVGDRDGGFAAAFTSLNPNLALIAQGRVDLRELYNTSAPDGSFSAKVTAALEKTGVPRDMLKALDYTTAARTLPEASNQGSRTSQGGAAGRTIAQTGHGPSLSGP</sequence>
<feature type="region of interest" description="Disordered" evidence="1">
    <location>
        <begin position="1817"/>
        <end position="1846"/>
    </location>
</feature>
<dbReference type="RefSeq" id="WP_131292655.1">
    <property type="nucleotide sequence ID" value="NZ_SJKA01000008.1"/>
</dbReference>
<feature type="compositionally biased region" description="Low complexity" evidence="1">
    <location>
        <begin position="1495"/>
        <end position="1511"/>
    </location>
</feature>
<evidence type="ECO:0000313" key="3">
    <source>
        <dbReference type="Proteomes" id="UP000292695"/>
    </source>
</evidence>
<protein>
    <submittedName>
        <fullName evidence="2">Uncharacterized protein</fullName>
    </submittedName>
</protein>
<feature type="compositionally biased region" description="Polar residues" evidence="1">
    <location>
        <begin position="2333"/>
        <end position="2344"/>
    </location>
</feature>
<dbReference type="Proteomes" id="UP000292695">
    <property type="component" value="Unassembled WGS sequence"/>
</dbReference>
<feature type="compositionally biased region" description="Polar residues" evidence="1">
    <location>
        <begin position="1831"/>
        <end position="1840"/>
    </location>
</feature>
<dbReference type="OrthoDB" id="3513155at2"/>
<gene>
    <name evidence="2" type="ORF">E0H50_24890</name>
</gene>
<name>A0A4R0IDT8_9ACTN</name>
<evidence type="ECO:0000313" key="2">
    <source>
        <dbReference type="EMBL" id="TCC30629.1"/>
    </source>
</evidence>
<feature type="region of interest" description="Disordered" evidence="1">
    <location>
        <begin position="171"/>
        <end position="198"/>
    </location>
</feature>
<dbReference type="EMBL" id="SJKA01000008">
    <property type="protein sequence ID" value="TCC30629.1"/>
    <property type="molecule type" value="Genomic_DNA"/>
</dbReference>
<reference evidence="2 3" key="1">
    <citation type="submission" date="2019-02" db="EMBL/GenBank/DDBJ databases">
        <title>Kribbella capetownensis sp. nov. and Kribbella speibonae sp. nov., isolated from soil.</title>
        <authorList>
            <person name="Curtis S.M."/>
            <person name="Norton I."/>
            <person name="Everest G.J."/>
            <person name="Meyers P.R."/>
        </authorList>
    </citation>
    <scope>NUCLEOTIDE SEQUENCE [LARGE SCALE GENOMIC DNA]</scope>
    <source>
        <strain evidence="2 3">DSM 27082</strain>
    </source>
</reference>
<keyword evidence="3" id="KW-1185">Reference proteome</keyword>
<accession>A0A4R0IDT8</accession>
<feature type="region of interest" description="Disordered" evidence="1">
    <location>
        <begin position="1489"/>
        <end position="1517"/>
    </location>
</feature>
<feature type="compositionally biased region" description="Basic residues" evidence="1">
    <location>
        <begin position="181"/>
        <end position="192"/>
    </location>
</feature>
<organism evidence="2 3">
    <name type="scientific">Kribbella sindirgiensis</name>
    <dbReference type="NCBI Taxonomy" id="1124744"/>
    <lineage>
        <taxon>Bacteria</taxon>
        <taxon>Bacillati</taxon>
        <taxon>Actinomycetota</taxon>
        <taxon>Actinomycetes</taxon>
        <taxon>Propionibacteriales</taxon>
        <taxon>Kribbellaceae</taxon>
        <taxon>Kribbella</taxon>
    </lineage>
</organism>
<feature type="region of interest" description="Disordered" evidence="1">
    <location>
        <begin position="463"/>
        <end position="518"/>
    </location>
</feature>
<feature type="region of interest" description="Disordered" evidence="1">
    <location>
        <begin position="2330"/>
        <end position="2363"/>
    </location>
</feature>
<evidence type="ECO:0000256" key="1">
    <source>
        <dbReference type="SAM" id="MobiDB-lite"/>
    </source>
</evidence>
<feature type="compositionally biased region" description="Basic and acidic residues" evidence="1">
    <location>
        <begin position="463"/>
        <end position="481"/>
    </location>
</feature>
<proteinExistence type="predicted"/>